<dbReference type="EMBL" id="JAATJH010000001">
    <property type="protein sequence ID" value="NJC25106.1"/>
    <property type="molecule type" value="Genomic_DNA"/>
</dbReference>
<proteinExistence type="predicted"/>
<reference evidence="2 3" key="1">
    <citation type="submission" date="2020-03" db="EMBL/GenBank/DDBJ databases">
        <title>Genomic Encyclopedia of Type Strains, Phase IV (KMG-IV): sequencing the most valuable type-strain genomes for metagenomic binning, comparative biology and taxonomic classification.</title>
        <authorList>
            <person name="Goeker M."/>
        </authorList>
    </citation>
    <scope>NUCLEOTIDE SEQUENCE [LARGE SCALE GENOMIC DNA]</scope>
    <source>
        <strain evidence="2 3">DSM 105096</strain>
    </source>
</reference>
<evidence type="ECO:0000313" key="2">
    <source>
        <dbReference type="EMBL" id="NJC25106.1"/>
    </source>
</evidence>
<protein>
    <submittedName>
        <fullName evidence="2">Uncharacterized protein</fullName>
    </submittedName>
</protein>
<keyword evidence="1" id="KW-0732">Signal</keyword>
<gene>
    <name evidence="2" type="ORF">GGR27_000587</name>
</gene>
<feature type="signal peptide" evidence="1">
    <location>
        <begin position="1"/>
        <end position="22"/>
    </location>
</feature>
<accession>A0ABX0X7D4</accession>
<keyword evidence="3" id="KW-1185">Reference proteome</keyword>
<organism evidence="2 3">
    <name type="scientific">Neolewinella antarctica</name>
    <dbReference type="NCBI Taxonomy" id="442734"/>
    <lineage>
        <taxon>Bacteria</taxon>
        <taxon>Pseudomonadati</taxon>
        <taxon>Bacteroidota</taxon>
        <taxon>Saprospiria</taxon>
        <taxon>Saprospirales</taxon>
        <taxon>Lewinellaceae</taxon>
        <taxon>Neolewinella</taxon>
    </lineage>
</organism>
<evidence type="ECO:0000256" key="1">
    <source>
        <dbReference type="SAM" id="SignalP"/>
    </source>
</evidence>
<name>A0ABX0X7D4_9BACT</name>
<comment type="caution">
    <text evidence="2">The sequence shown here is derived from an EMBL/GenBank/DDBJ whole genome shotgun (WGS) entry which is preliminary data.</text>
</comment>
<dbReference type="Proteomes" id="UP000770785">
    <property type="component" value="Unassembled WGS sequence"/>
</dbReference>
<dbReference type="RefSeq" id="WP_168035875.1">
    <property type="nucleotide sequence ID" value="NZ_JAATJH010000001.1"/>
</dbReference>
<sequence length="221" mass="24960">MNYVQKIILPVFFLAGFSVLSAQTERPGPEPTAYSASTTIEGEDLQRFDASFSEQNVGFFHVYADPAVDPMETYLLRGTEMDDTALGLLPKKFKKKAARMGATVYGAGAIRGMNENMYLVRMDGDTEDRVEMFAIRGQNVRHLKTLAVMKKTGSRTKQVDSYITDIDGDAYLDLITVTKKRDGTIGKRRVYVLDRTDREWARTKMLDAPWDSVELFDPTME</sequence>
<evidence type="ECO:0000313" key="3">
    <source>
        <dbReference type="Proteomes" id="UP000770785"/>
    </source>
</evidence>
<feature type="chain" id="PRO_5047308043" evidence="1">
    <location>
        <begin position="23"/>
        <end position="221"/>
    </location>
</feature>